<accession>A0A1J4JHW8</accession>
<dbReference type="SUPFAM" id="SSF50998">
    <property type="entry name" value="Quinoprotein alcohol dehydrogenase-like"/>
    <property type="match status" value="1"/>
</dbReference>
<dbReference type="VEuPathDB" id="TrichDB:TRFO_35883"/>
<dbReference type="SUPFAM" id="SSF81837">
    <property type="entry name" value="BEACH domain"/>
    <property type="match status" value="1"/>
</dbReference>
<dbReference type="PANTHER" id="PTHR13743">
    <property type="entry name" value="BEIGE/BEACH-RELATED"/>
    <property type="match status" value="1"/>
</dbReference>
<dbReference type="InterPro" id="IPR001680">
    <property type="entry name" value="WD40_rpt"/>
</dbReference>
<dbReference type="InterPro" id="IPR011047">
    <property type="entry name" value="Quinoprotein_ADH-like_sf"/>
</dbReference>
<dbReference type="CDD" id="cd06071">
    <property type="entry name" value="Beach"/>
    <property type="match status" value="1"/>
</dbReference>
<comment type="caution">
    <text evidence="4">The sequence shown here is derived from an EMBL/GenBank/DDBJ whole genome shotgun (WGS) entry which is preliminary data.</text>
</comment>
<feature type="domain" description="BEACH" evidence="2">
    <location>
        <begin position="2020"/>
        <end position="2310"/>
    </location>
</feature>
<dbReference type="InterPro" id="IPR023362">
    <property type="entry name" value="PH-BEACH_dom"/>
</dbReference>
<dbReference type="SMART" id="SM00320">
    <property type="entry name" value="WD40"/>
    <property type="match status" value="2"/>
</dbReference>
<dbReference type="SMART" id="SM01026">
    <property type="entry name" value="Beach"/>
    <property type="match status" value="1"/>
</dbReference>
<protein>
    <recommendedName>
        <fullName evidence="6">BEACH domain-containing protein</fullName>
    </recommendedName>
</protein>
<evidence type="ECO:0008006" key="6">
    <source>
        <dbReference type="Google" id="ProtNLM"/>
    </source>
</evidence>
<sequence>MEFPAKFYSDKFPFLNVFFEEHKPSKFRSRRYSSPSIQITLKSNDINYDFSPKYSPSDLNFLIQNILKIQPDEKFIDIVSSNYIIFSVASWYFLYKQKHDCLIDIPLILKALIFIPSYNLKKFSYDLFIGIFREITNELPDFPFEKIEDSVKLFLDVNYNKITDSETLQLTKWTIKSINNSKSNANASRSNNNNHTNNDNIFFDKQKTKETSYENQNLSLISPEIETHGVFPKQNKNTEKNIEEMYEESNENNENSNETTNLIDEQNIQNTGFDNETFEFSSNSKALLTFITQRLKEKPGYFTSNDAFSIIQEIRQPLAQLDLFSLNIFVVLANLLDKIELDHFCTFLFSRLNTFILSKPPFLTFNPNLNQSLNEPELKTTTLTQMIPSEIKIRIRLFAEAAKSSSLLINSEFWHLLSLANVDQYCCLLLCTLYLFNELGYRELTTFFCTIFKDSRIFMTEKLDDINMKLLRFCIVEIILSYDLGSCILAYWYAIKDNDSLKYEFLNFLIITKKKLLPFELANIIHDTYFSIQRDKKSIAIPVDEENDFDLILITLINLKVLNDSEMINICLLSEQFRVFLFCILFDNSYKETAFYIFENNLLNYTEVFSQQLNQIIQEKFFMKSEREKLPFITFNKIIGVIIGFLEKNPKLSLYFHDFILLIYKILANMKENNIQNDDKKYLKLLLHSFIKVLAFSPINIIDTVELGLLSSIDLLEGSDPSSECFMSFIQLLSGNNVHSLNPDFLIRNPHFLPIFVKAFMKSSRLLGYLKFVQALCNFSSTNCHACHIGKFDLALLELVKASFHDKLLVNTALKLFTMIASVASSIQVVQQFITLFFPFQERFQSPLIVPALIAMDELVAKKYDIPTAFLPISNDFPYIEVTGINENLIQKGFTAVFWIYVDNGSLKSPANIFSMCDVFQSMNMIVFVQYAYVIIRFDQKNEFMTLKVPEMIPTDRWTFIAITFDENNHTIRSFINNKTISIPYQTSINFASKKLIVKCGDDIEGGSSIEHPVLLASVALFPILQNSNCLEMSQESCFFANFHQNNAFKTSNTNLNEERFPSPNENEDYHYINDYHENYIFIVIVESQSSILCLKLKSSDSIDARLVGNDVVQPMPFVDIFIKYFKIDSLIPLFAQLNVPPIEGIEIHESFLPMIINVIFHLLKLSDEIIERFISSEAIKIINYIIMNSSEHLTINLYMQVYALVKQIPNFELQVALIHNVLLNEKLWKFANDDTLLLVVQQWIIYIRKNNFFSRKFSECINNYIFLFWLSEKKSEKIRHLLVDFLLEISKRSFTDDDLKTLLNITISLKDSDIVNDMLDLVVKISHIENGSPFKKYQASNFVILHHVYRFNNANITIKLIQAIIELHKTLQFNDLSLKNHINIIANLLANAHYFTEKDLVKLIDIANCVPEALPICFLIASNEKSFESTLAQNIKGNPKYELIVTDSLWPIYAAIKGGEEILSFIISFVINSSSNWTDSFIQALIISNLIDDISGDACREFLLQIGRSLLLNRKNSFSNDEYEEKDFRNYLNICYFFMFYGGMNLCLLDNFNKNFELFDPSKRNVYTTNIKLKKPENAIFMNYSVKTGMKISVTGIWEDSLLALQCVQVIIKKSLSEYSDFALFLMSFLIRSIPEASIEIFPELITKFRLSEPFLAYFKQHCPKKLVKLRNYAIQSSNEIYDLLNNQFDSFLNEFTRKIISYQNKNCNFMKNYVGTNEEIDLYDVFVINNQLNDEMHESKKIWQHLWKSMTMECSPWHYNDSIKHWKRNSIACSNCFIPAKMKQNFKFDDHREASFCRDLGCIESARRQNKEYKKKLKQMTEKIPKILQVSSCENDNRHDITMYNTEDINNNETKPKTYRLINFKSLNGLYYRYFREKCQLCTISKVFDNYTFNIYVDSIQLQSMKKIKTIKFSEISYVFWREPLHYKNGIEIFTYNGKSYFIIFKKSTNAEITKLLSQYVPTKLVSSSPPNSPSGISAVSRLSSFTTLSALTPLSRKSIQRSFRNPLQLSYPRIQTMKSPEFFEIHGICERWQKRQLSNFQYLMLLNIYSGRSFNKASMYPILPWVISDFTSEKLDLNDENIFRDLSKPVGCLGVERMKEIKKRVRDMEQFGQVSFLYSSYSTSPLCVYLWLMRMEPFTTLHIQMQSGKFDHAARLFASVPDSYRMVTSHMNDFRELTPEFYFQPDFLVNLNEFDLGVANGNKLNNVILPPWAKDDYFFFIYVMRKALECDKCTEKLPDWIDLVWGYKQRGKAAFDAENTYDPNMYDDVWSNPENSNDDDLRKLIEATLKHCGQIPNQMFTKPHPKKYFDGQSPSDSSSISSTFNSPLSSAISSSISSAATFSSTLAQQSLIKPKNLQIIHAIEHHKIIYSTIKETSDKKFKLILVLSNGSIHEILISEYNKIEFSKNSGISIDPQNATAFTMLSNEEIIVSMTTGALIYINTASQIKRKIQSHSGKINCISISAIDGFIVSGGADTIVNSYKVNKCEFTKQFSVPSYRSEVVCSAISREYHMIVVGTSDSYLIFIDSVTGRTSNVIKMNEKRQPRKVIISRSWGFVMVFTTRFDSQNLIVNEITVYSINGWLLNSCVISAPVVKWITWPSHDGFDFAIMALGNGKIVQFEVYFLDVDLSGNEICKIEDEEIVAMSYIVDEHILVAVLKKGEVRFIPNVALPTDRILYVNK</sequence>
<dbReference type="OrthoDB" id="26681at2759"/>
<dbReference type="InterPro" id="IPR015943">
    <property type="entry name" value="WD40/YVTN_repeat-like_dom_sf"/>
</dbReference>
<dbReference type="RefSeq" id="XP_068350984.1">
    <property type="nucleotide sequence ID" value="XM_068510517.1"/>
</dbReference>
<dbReference type="Proteomes" id="UP000179807">
    <property type="component" value="Unassembled WGS sequence"/>
</dbReference>
<dbReference type="Pfam" id="PF02138">
    <property type="entry name" value="Beach"/>
    <property type="match status" value="1"/>
</dbReference>
<dbReference type="InterPro" id="IPR016024">
    <property type="entry name" value="ARM-type_fold"/>
</dbReference>
<dbReference type="GeneID" id="94845221"/>
<dbReference type="SUPFAM" id="SSF49899">
    <property type="entry name" value="Concanavalin A-like lectins/glucanases"/>
    <property type="match status" value="1"/>
</dbReference>
<evidence type="ECO:0000256" key="1">
    <source>
        <dbReference type="ARBA" id="ARBA00022574"/>
    </source>
</evidence>
<dbReference type="EMBL" id="MLAK01001092">
    <property type="protein sequence ID" value="OHS97847.1"/>
    <property type="molecule type" value="Genomic_DNA"/>
</dbReference>
<reference evidence="4" key="1">
    <citation type="submission" date="2016-10" db="EMBL/GenBank/DDBJ databases">
        <authorList>
            <person name="Benchimol M."/>
            <person name="Almeida L.G."/>
            <person name="Vasconcelos A.T."/>
            <person name="Perreira-Neves A."/>
            <person name="Rosa I.A."/>
            <person name="Tasca T."/>
            <person name="Bogo M.R."/>
            <person name="de Souza W."/>
        </authorList>
    </citation>
    <scope>NUCLEOTIDE SEQUENCE [LARGE SCALE GENOMIC DNA]</scope>
    <source>
        <strain evidence="4">K</strain>
    </source>
</reference>
<dbReference type="Gene3D" id="2.130.10.10">
    <property type="entry name" value="YVTN repeat-like/Quinoprotein amine dehydrogenase"/>
    <property type="match status" value="1"/>
</dbReference>
<evidence type="ECO:0000259" key="2">
    <source>
        <dbReference type="PROSITE" id="PS50197"/>
    </source>
</evidence>
<dbReference type="SUPFAM" id="SSF50729">
    <property type="entry name" value="PH domain-like"/>
    <property type="match status" value="1"/>
</dbReference>
<keyword evidence="1" id="KW-0853">WD repeat</keyword>
<evidence type="ECO:0000313" key="4">
    <source>
        <dbReference type="EMBL" id="OHS97847.1"/>
    </source>
</evidence>
<dbReference type="InterPro" id="IPR036372">
    <property type="entry name" value="BEACH_dom_sf"/>
</dbReference>
<dbReference type="SUPFAM" id="SSF48371">
    <property type="entry name" value="ARM repeat"/>
    <property type="match status" value="1"/>
</dbReference>
<dbReference type="Gene3D" id="1.10.1540.10">
    <property type="entry name" value="BEACH domain"/>
    <property type="match status" value="1"/>
</dbReference>
<feature type="domain" description="BEACH-type PH" evidence="3">
    <location>
        <begin position="1806"/>
        <end position="1963"/>
    </location>
</feature>
<evidence type="ECO:0000259" key="3">
    <source>
        <dbReference type="PROSITE" id="PS51783"/>
    </source>
</evidence>
<dbReference type="Gene3D" id="2.60.120.200">
    <property type="match status" value="1"/>
</dbReference>
<dbReference type="InterPro" id="IPR000409">
    <property type="entry name" value="BEACH_dom"/>
</dbReference>
<dbReference type="InterPro" id="IPR013320">
    <property type="entry name" value="ConA-like_dom_sf"/>
</dbReference>
<keyword evidence="5" id="KW-1185">Reference proteome</keyword>
<name>A0A1J4JHW8_9EUKA</name>
<gene>
    <name evidence="4" type="ORF">TRFO_35883</name>
</gene>
<dbReference type="PROSITE" id="PS51783">
    <property type="entry name" value="PH_BEACH"/>
    <property type="match status" value="1"/>
</dbReference>
<evidence type="ECO:0000313" key="5">
    <source>
        <dbReference type="Proteomes" id="UP000179807"/>
    </source>
</evidence>
<proteinExistence type="predicted"/>
<organism evidence="4 5">
    <name type="scientific">Tritrichomonas foetus</name>
    <dbReference type="NCBI Taxonomy" id="1144522"/>
    <lineage>
        <taxon>Eukaryota</taxon>
        <taxon>Metamonada</taxon>
        <taxon>Parabasalia</taxon>
        <taxon>Tritrichomonadida</taxon>
        <taxon>Tritrichomonadidae</taxon>
        <taxon>Tritrichomonas</taxon>
    </lineage>
</organism>
<dbReference type="PANTHER" id="PTHR13743:SF161">
    <property type="entry name" value="BEIGE_BEACH DOMAIN CONTAINING PROTEIN"/>
    <property type="match status" value="1"/>
</dbReference>
<dbReference type="InterPro" id="IPR050865">
    <property type="entry name" value="BEACH_Domain"/>
</dbReference>
<dbReference type="PROSITE" id="PS50197">
    <property type="entry name" value="BEACH"/>
    <property type="match status" value="1"/>
</dbReference>